<dbReference type="Pfam" id="PF16062">
    <property type="entry name" value="MavL-like"/>
    <property type="match status" value="2"/>
</dbReference>
<gene>
    <name evidence="1" type="primary">106092101</name>
</gene>
<sequence>MSIFGTKFYEIWPKAKSEILLTEFGKKLLKECQTIDIPEKQRVDIEAFKVKSLNFPLEFGTNNCRVMSQPKDRYNNIEKQISSAYPVIHERVLQLYLQFLEHKCCYGYPKEKELYANLSLEDFVQRLLSKRCASFVGRMDAYLLLTGETGSGHTYDTIGTNCEKTPLLLKDCLSYDEVKLKDRYDPEFVLTNIIYYLNLYKLSAFLSVSSYTELLNDGNRQNRGKLEVDFSKIEREGVVIGLIGARFQRPFVMEFQDIVISPEQNVGTKGYGQKKDGIPNKSEEGMWSYLQSNFLARFVPSSKISRDLESLRGYRQLWQTFYEEPSFLHSDVEKDHKRFGDVSRLRSADIFDNVVMKKRFSISFDTLLIEAQARAFKFNKQAYVHIVGIGLGTWCITEQQTPIFFETFSQRINYLLPKLNNIGALHFSWFGLDEWGDLKHNGFIKSSTHPRGGIITLMANRNPADRLQGTQFEDMLLVISYAWDGNALPGNEFWFKNLAGSNDSSTACSTLISELHNPHINNDWVCSKNLHIASIDHGIIHISDYAKIMV</sequence>
<reference evidence="1" key="1">
    <citation type="submission" date="2020-05" db="UniProtKB">
        <authorList>
            <consortium name="EnsemblMetazoa"/>
        </authorList>
    </citation>
    <scope>IDENTIFICATION</scope>
    <source>
        <strain evidence="1">USDA</strain>
    </source>
</reference>
<evidence type="ECO:0000313" key="1">
    <source>
        <dbReference type="EnsemblMetazoa" id="SCAU003901-PC"/>
    </source>
</evidence>
<dbReference type="OrthoDB" id="6357136at2759"/>
<name>A0A1I8P146_STOCA</name>
<dbReference type="STRING" id="35570.A0A1I8P146"/>
<proteinExistence type="predicted"/>
<dbReference type="Proteomes" id="UP000095300">
    <property type="component" value="Unassembled WGS sequence"/>
</dbReference>
<evidence type="ECO:0000313" key="2">
    <source>
        <dbReference type="Proteomes" id="UP000095300"/>
    </source>
</evidence>
<keyword evidence="2" id="KW-1185">Reference proteome</keyword>
<accession>A0A1I8P146</accession>
<dbReference type="EnsemblMetazoa" id="SCAU003901-RC">
    <property type="protein sequence ID" value="SCAU003901-PC"/>
    <property type="gene ID" value="SCAU003901"/>
</dbReference>
<dbReference type="AlphaFoldDB" id="A0A1I8P146"/>
<protein>
    <submittedName>
        <fullName evidence="1">Uncharacterized protein</fullName>
    </submittedName>
</protein>
<organism evidence="1 2">
    <name type="scientific">Stomoxys calcitrans</name>
    <name type="common">Stable fly</name>
    <name type="synonym">Conops calcitrans</name>
    <dbReference type="NCBI Taxonomy" id="35570"/>
    <lineage>
        <taxon>Eukaryota</taxon>
        <taxon>Metazoa</taxon>
        <taxon>Ecdysozoa</taxon>
        <taxon>Arthropoda</taxon>
        <taxon>Hexapoda</taxon>
        <taxon>Insecta</taxon>
        <taxon>Pterygota</taxon>
        <taxon>Neoptera</taxon>
        <taxon>Endopterygota</taxon>
        <taxon>Diptera</taxon>
        <taxon>Brachycera</taxon>
        <taxon>Muscomorpha</taxon>
        <taxon>Muscoidea</taxon>
        <taxon>Muscidae</taxon>
        <taxon>Stomoxys</taxon>
    </lineage>
</organism>
<dbReference type="InterPro" id="IPR032063">
    <property type="entry name" value="MavL-like"/>
</dbReference>
<dbReference type="VEuPathDB" id="VectorBase:SCAU003901"/>